<feature type="active site" description="Proton acceptor" evidence="13">
    <location>
        <position position="124"/>
    </location>
</feature>
<dbReference type="EMBL" id="JAHFXF010000070">
    <property type="protein sequence ID" value="KAG9697716.1"/>
    <property type="molecule type" value="Genomic_DNA"/>
</dbReference>
<evidence type="ECO:0000256" key="2">
    <source>
        <dbReference type="ARBA" id="ARBA00001946"/>
    </source>
</evidence>
<evidence type="ECO:0000259" key="17">
    <source>
        <dbReference type="PROSITE" id="PS50850"/>
    </source>
</evidence>
<dbReference type="PANTHER" id="PTHR43069:SF5">
    <property type="entry name" value="FUMARYLACETOACETASE"/>
    <property type="match status" value="1"/>
</dbReference>
<dbReference type="InterPro" id="IPR036462">
    <property type="entry name" value="Fumarylacetoacetase_N_sf"/>
</dbReference>
<evidence type="ECO:0000256" key="15">
    <source>
        <dbReference type="PIRSR" id="PIRSR605959-3"/>
    </source>
</evidence>
<evidence type="ECO:0000256" key="16">
    <source>
        <dbReference type="SAM" id="Phobius"/>
    </source>
</evidence>
<feature type="transmembrane region" description="Helical" evidence="16">
    <location>
        <begin position="923"/>
        <end position="946"/>
    </location>
</feature>
<feature type="binding site" evidence="15">
    <location>
        <position position="250"/>
    </location>
    <ligand>
        <name>Mg(2+)</name>
        <dbReference type="ChEBI" id="CHEBI:18420"/>
    </ligand>
</feature>
<keyword evidence="10 15" id="KW-0460">Magnesium</keyword>
<evidence type="ECO:0000256" key="4">
    <source>
        <dbReference type="ARBA" id="ARBA00004782"/>
    </source>
</evidence>
<dbReference type="InterPro" id="IPR020846">
    <property type="entry name" value="MFS_dom"/>
</dbReference>
<keyword evidence="12" id="KW-0585">Phenylalanine catabolism</keyword>
<dbReference type="Pfam" id="PF01557">
    <property type="entry name" value="FAA_hydrolase"/>
    <property type="match status" value="1"/>
</dbReference>
<feature type="binding site" evidence="15">
    <location>
        <position position="198"/>
    </location>
    <ligand>
        <name>Ca(2+)</name>
        <dbReference type="ChEBI" id="CHEBI:29108"/>
    </ligand>
</feature>
<sequence length="966" mass="104991">MTSLQSDFGSHFGTENIPFGIASSNKHTSPQAVTRFENNVIFLADLVQSVSELQTLPNGIFSQQTLNAFAALGRPAHRLVRSAIQKLIQESKLPEGSTEDVSACQMHLPVSVADFTDFSCSEYHNLNAGLAAMGRKGLPPSWGFIPPGYAGRCSSIKISGTPVRRPVGSFWEDNMAAMRGENKKIIYGPSRRMDYELELSAVIGKPLPYGQTVTAEKAGEHIFGFVMLNDWSARDIQILEMIPLGPLNSKNSGTTMSPWIITYDAMEPFRVRGPGWKHTLPPHLAVEKDDRGLSIDLSAFVQSPERDVTRACLANSSVLAWSFEQLLAHQGSAGCGFQAGDLLACGTVSEDSDDGRGCMLEHNLPPPAVQRGYLADGVVVQFTGKCGEGVGFGECRAELLPALSTETWTIVNRGTVFTMTQFRHAFSLDKQELNEMAPPGTVTLMDRELVRTNTGHHEFEENHIHLNPEPSPDPADPLNFSNSRKVMILVLMSLYAFVTNVSSSIISSALPSLVTAFMQLHPHGPPTGILPFSKLTHLVAINNLFLGASNIWWVPLGNTFGRRPVILACLAILCATSIWAGEAKSYNSLLAARLFQGVGGGAADTLAPDVVGQIFFVHQRGRAMAIYTIFLASGSLIGGLIGGYITASMGWRWTMYISAILSGAILLLSFLFVPETLFDREAAMAVVRPEGYDKDSPVGEKAEMARVETAASTVFPEYTFARSLKIGMYRPGFFKRCITPYTTLLFPGTWMVMLHYAGLVGLIVTISTVAPQILAQPPYLWGGSVGLINVGGLVGTVLGAIYTYFTADYIVKRQAKRERHGFGEPEARLPLMFPALTIATAGALCFGFSAKAATPKAWIGLEFGNGMVAFGLMQVPSIGFNYLIESYGAWSADCFLMVVTFRAIISFAWTFFVGTWVESAGPALPFGIFALLMGVFSLTTVPVWLFGKRMRVATSKLVMKGYVRSE</sequence>
<comment type="cofactor">
    <cofactor evidence="2 15">
        <name>Mg(2+)</name>
        <dbReference type="ChEBI" id="CHEBI:18420"/>
    </cofactor>
</comment>
<dbReference type="Gene3D" id="2.30.30.230">
    <property type="entry name" value="Fumarylacetoacetase, N-terminal domain"/>
    <property type="match status" value="1"/>
</dbReference>
<dbReference type="OrthoDB" id="2533084at2759"/>
<feature type="transmembrane region" description="Helical" evidence="16">
    <location>
        <begin position="895"/>
        <end position="917"/>
    </location>
</feature>
<accession>A0A9P8EUG6</accession>
<keyword evidence="16" id="KW-0812">Transmembrane</keyword>
<dbReference type="InterPro" id="IPR036663">
    <property type="entry name" value="Fumarylacetoacetase_C_sf"/>
</dbReference>
<feature type="transmembrane region" description="Helical" evidence="16">
    <location>
        <begin position="863"/>
        <end position="883"/>
    </location>
</feature>
<evidence type="ECO:0000256" key="7">
    <source>
        <dbReference type="ARBA" id="ARBA00022723"/>
    </source>
</evidence>
<dbReference type="GO" id="GO:0006559">
    <property type="term" value="P:L-phenylalanine catabolic process"/>
    <property type="evidence" value="ECO:0007669"/>
    <property type="project" value="UniProtKB-KW"/>
</dbReference>
<dbReference type="AlphaFoldDB" id="A0A9P8EUG6"/>
<evidence type="ECO:0000256" key="9">
    <source>
        <dbReference type="ARBA" id="ARBA00022837"/>
    </source>
</evidence>
<evidence type="ECO:0000256" key="3">
    <source>
        <dbReference type="ARBA" id="ARBA00004141"/>
    </source>
</evidence>
<protein>
    <recommendedName>
        <fullName evidence="6">fumarylacetoacetase</fullName>
        <ecNumber evidence="6">3.7.1.2</ecNumber>
    </recommendedName>
</protein>
<dbReference type="InterPro" id="IPR005959">
    <property type="entry name" value="Fumarylacetoacetase"/>
</dbReference>
<reference evidence="18" key="2">
    <citation type="submission" date="2021-08" db="EMBL/GenBank/DDBJ databases">
        <authorList>
            <person name="Gostincar C."/>
            <person name="Sun X."/>
            <person name="Song Z."/>
            <person name="Gunde-Cimerman N."/>
        </authorList>
    </citation>
    <scope>NUCLEOTIDE SEQUENCE</scope>
    <source>
        <strain evidence="18">EXF-9911</strain>
    </source>
</reference>
<comment type="similarity">
    <text evidence="5">Belongs to the FAH family.</text>
</comment>
<feature type="binding site" evidence="15">
    <location>
        <position position="230"/>
    </location>
    <ligand>
        <name>Mg(2+)</name>
        <dbReference type="ChEBI" id="CHEBI:18420"/>
    </ligand>
</feature>
<dbReference type="Pfam" id="PF09298">
    <property type="entry name" value="FAA_hydrolase_N"/>
    <property type="match status" value="1"/>
</dbReference>
<comment type="cofactor">
    <cofactor evidence="1 15">
        <name>Ca(2+)</name>
        <dbReference type="ChEBI" id="CHEBI:29108"/>
    </cofactor>
</comment>
<evidence type="ECO:0000256" key="13">
    <source>
        <dbReference type="PIRSR" id="PIRSR605959-1"/>
    </source>
</evidence>
<name>A0A9P8EUG6_AURME</name>
<dbReference type="Pfam" id="PF07690">
    <property type="entry name" value="MFS_1"/>
    <property type="match status" value="1"/>
</dbReference>
<feature type="non-terminal residue" evidence="18">
    <location>
        <position position="1"/>
    </location>
</feature>
<dbReference type="SUPFAM" id="SSF63433">
    <property type="entry name" value="Fumarylacetoacetate hydrolase, FAH, N-terminal domain"/>
    <property type="match status" value="1"/>
</dbReference>
<gene>
    <name evidence="18" type="ORF">KCU76_g2791</name>
</gene>
<comment type="caution">
    <text evidence="18">The sequence shown here is derived from an EMBL/GenBank/DDBJ whole genome shotgun (WGS) entry which is preliminary data.</text>
</comment>
<dbReference type="GO" id="GO:0004334">
    <property type="term" value="F:fumarylacetoacetase activity"/>
    <property type="evidence" value="ECO:0007669"/>
    <property type="project" value="UniProtKB-EC"/>
</dbReference>
<keyword evidence="9 15" id="KW-0106">Calcium</keyword>
<evidence type="ECO:0000256" key="14">
    <source>
        <dbReference type="PIRSR" id="PIRSR605959-2"/>
    </source>
</evidence>
<dbReference type="InterPro" id="IPR011701">
    <property type="entry name" value="MFS"/>
</dbReference>
<dbReference type="GO" id="GO:0006572">
    <property type="term" value="P:L-tyrosine catabolic process"/>
    <property type="evidence" value="ECO:0007669"/>
    <property type="project" value="UniProtKB-KW"/>
</dbReference>
<feature type="binding site" evidence="15">
    <location>
        <position position="117"/>
    </location>
    <ligand>
        <name>Ca(2+)</name>
        <dbReference type="ChEBI" id="CHEBI:29108"/>
    </ligand>
</feature>
<feature type="transmembrane region" description="Helical" evidence="16">
    <location>
        <begin position="786"/>
        <end position="811"/>
    </location>
</feature>
<organism evidence="18 19">
    <name type="scientific">Aureobasidium melanogenum</name>
    <name type="common">Aureobasidium pullulans var. melanogenum</name>
    <dbReference type="NCBI Taxonomy" id="46634"/>
    <lineage>
        <taxon>Eukaryota</taxon>
        <taxon>Fungi</taxon>
        <taxon>Dikarya</taxon>
        <taxon>Ascomycota</taxon>
        <taxon>Pezizomycotina</taxon>
        <taxon>Dothideomycetes</taxon>
        <taxon>Dothideomycetidae</taxon>
        <taxon>Dothideales</taxon>
        <taxon>Saccotheciaceae</taxon>
        <taxon>Aureobasidium</taxon>
    </lineage>
</organism>
<feature type="binding site" evidence="15">
    <location>
        <position position="196"/>
    </location>
    <ligand>
        <name>Ca(2+)</name>
        <dbReference type="ChEBI" id="CHEBI:29108"/>
    </ligand>
</feature>
<proteinExistence type="inferred from homology"/>
<feature type="binding site" evidence="15">
    <location>
        <position position="230"/>
    </location>
    <ligand>
        <name>Ca(2+)</name>
        <dbReference type="ChEBI" id="CHEBI:29108"/>
    </ligand>
</feature>
<evidence type="ECO:0000313" key="19">
    <source>
        <dbReference type="Proteomes" id="UP000779574"/>
    </source>
</evidence>
<dbReference type="Proteomes" id="UP000779574">
    <property type="component" value="Unassembled WGS sequence"/>
</dbReference>
<feature type="binding site" evidence="15">
    <location>
        <position position="254"/>
    </location>
    <ligand>
        <name>Mg(2+)</name>
        <dbReference type="ChEBI" id="CHEBI:18420"/>
    </ligand>
</feature>
<dbReference type="Gene3D" id="1.20.1250.20">
    <property type="entry name" value="MFS general substrate transporter like domains"/>
    <property type="match status" value="1"/>
</dbReference>
<evidence type="ECO:0000256" key="6">
    <source>
        <dbReference type="ARBA" id="ARBA00012094"/>
    </source>
</evidence>
<dbReference type="InterPro" id="IPR011234">
    <property type="entry name" value="Fumarylacetoacetase-like_C"/>
</dbReference>
<dbReference type="Gene3D" id="3.90.850.10">
    <property type="entry name" value="Fumarylacetoacetase-like, C-terminal domain"/>
    <property type="match status" value="1"/>
</dbReference>
<keyword evidence="11" id="KW-0828">Tyrosine catabolism</keyword>
<evidence type="ECO:0000256" key="1">
    <source>
        <dbReference type="ARBA" id="ARBA00001913"/>
    </source>
</evidence>
<feature type="domain" description="Major facilitator superfamily (MFS) profile" evidence="17">
    <location>
        <begin position="488"/>
        <end position="951"/>
    </location>
</feature>
<feature type="transmembrane region" description="Helical" evidence="16">
    <location>
        <begin position="744"/>
        <end position="766"/>
    </location>
</feature>
<evidence type="ECO:0000256" key="10">
    <source>
        <dbReference type="ARBA" id="ARBA00022842"/>
    </source>
</evidence>
<keyword evidence="16" id="KW-0472">Membrane</keyword>
<comment type="pathway">
    <text evidence="4">Amino-acid degradation; L-phenylalanine degradation; acetoacetate and fumarate from L-phenylalanine: step 6/6.</text>
</comment>
<dbReference type="GO" id="GO:0022857">
    <property type="term" value="F:transmembrane transporter activity"/>
    <property type="evidence" value="ECO:0007669"/>
    <property type="project" value="InterPro"/>
</dbReference>
<dbReference type="EC" id="3.7.1.2" evidence="6"/>
<feature type="transmembrane region" description="Helical" evidence="16">
    <location>
        <begin position="624"/>
        <end position="647"/>
    </location>
</feature>
<feature type="binding site" evidence="14">
    <location>
        <position position="347"/>
    </location>
    <ligand>
        <name>substrate</name>
    </ligand>
</feature>
<reference evidence="18" key="1">
    <citation type="journal article" date="2021" name="J Fungi (Basel)">
        <title>Virulence traits and population genomics of the black yeast Aureobasidium melanogenum.</title>
        <authorList>
            <person name="Cernosa A."/>
            <person name="Sun X."/>
            <person name="Gostincar C."/>
            <person name="Fang C."/>
            <person name="Gunde-Cimerman N."/>
            <person name="Song Z."/>
        </authorList>
    </citation>
    <scope>NUCLEOTIDE SEQUENCE</scope>
    <source>
        <strain evidence="18">EXF-9911</strain>
    </source>
</reference>
<feature type="transmembrane region" description="Helical" evidence="16">
    <location>
        <begin position="831"/>
        <end position="851"/>
    </location>
</feature>
<dbReference type="GO" id="GO:0016020">
    <property type="term" value="C:membrane"/>
    <property type="evidence" value="ECO:0007669"/>
    <property type="project" value="UniProtKB-SubCell"/>
</dbReference>
<feature type="transmembrane region" description="Helical" evidence="16">
    <location>
        <begin position="486"/>
        <end position="514"/>
    </location>
</feature>
<dbReference type="SUPFAM" id="SSF103473">
    <property type="entry name" value="MFS general substrate transporter"/>
    <property type="match status" value="1"/>
</dbReference>
<feature type="transmembrane region" description="Helical" evidence="16">
    <location>
        <begin position="653"/>
        <end position="673"/>
    </location>
</feature>
<feature type="binding site" evidence="14">
    <location>
        <position position="237"/>
    </location>
    <ligand>
        <name>substrate</name>
    </ligand>
</feature>
<dbReference type="SUPFAM" id="SSF56529">
    <property type="entry name" value="FAH"/>
    <property type="match status" value="1"/>
</dbReference>
<keyword evidence="7 15" id="KW-0479">Metal-binding</keyword>
<evidence type="ECO:0000313" key="18">
    <source>
        <dbReference type="EMBL" id="KAG9697716.1"/>
    </source>
</evidence>
<dbReference type="PROSITE" id="PS50850">
    <property type="entry name" value="MFS"/>
    <property type="match status" value="1"/>
</dbReference>
<dbReference type="GO" id="GO:0046872">
    <property type="term" value="F:metal ion binding"/>
    <property type="evidence" value="ECO:0007669"/>
    <property type="project" value="UniProtKB-KW"/>
</dbReference>
<evidence type="ECO:0000256" key="8">
    <source>
        <dbReference type="ARBA" id="ARBA00022801"/>
    </source>
</evidence>
<dbReference type="PANTHER" id="PTHR43069">
    <property type="entry name" value="FUMARYLACETOACETASE"/>
    <property type="match status" value="1"/>
</dbReference>
<comment type="subcellular location">
    <subcellularLocation>
        <location evidence="3">Membrane</location>
        <topology evidence="3">Multi-pass membrane protein</topology>
    </subcellularLocation>
</comment>
<keyword evidence="8" id="KW-0378">Hydrolase</keyword>
<dbReference type="GO" id="GO:1902000">
    <property type="term" value="P:homogentisate catabolic process"/>
    <property type="evidence" value="ECO:0007669"/>
    <property type="project" value="TreeGrafter"/>
</dbReference>
<dbReference type="InterPro" id="IPR036259">
    <property type="entry name" value="MFS_trans_sf"/>
</dbReference>
<evidence type="ECO:0000256" key="5">
    <source>
        <dbReference type="ARBA" id="ARBA00010211"/>
    </source>
</evidence>
<evidence type="ECO:0000256" key="11">
    <source>
        <dbReference type="ARBA" id="ARBA00022878"/>
    </source>
</evidence>
<dbReference type="InterPro" id="IPR015377">
    <property type="entry name" value="Fumarylacetoacetase_N"/>
</dbReference>
<keyword evidence="16" id="KW-1133">Transmembrane helix</keyword>
<evidence type="ECO:0000256" key="12">
    <source>
        <dbReference type="ARBA" id="ARBA00023232"/>
    </source>
</evidence>